<accession>A0A1U7NSC4</accession>
<dbReference type="STRING" id="249408.BOO71_0013765"/>
<comment type="caution">
    <text evidence="1">The sequence shown here is derived from an EMBL/GenBank/DDBJ whole genome shotgun (WGS) entry which is preliminary data.</text>
</comment>
<proteinExistence type="predicted"/>
<evidence type="ECO:0000313" key="1">
    <source>
        <dbReference type="EMBL" id="OLV15822.1"/>
    </source>
</evidence>
<evidence type="ECO:0000313" key="2">
    <source>
        <dbReference type="Proteomes" id="UP000186607"/>
    </source>
</evidence>
<gene>
    <name evidence="1" type="ORF">BOO71_0013765</name>
</gene>
<reference evidence="1 2" key="1">
    <citation type="submission" date="2017-01" db="EMBL/GenBank/DDBJ databases">
        <title>Genome Analysis of Deinococcus marmoris KOPRI26562.</title>
        <authorList>
            <person name="Kim J.H."/>
            <person name="Oh H.-M."/>
        </authorList>
    </citation>
    <scope>NUCLEOTIDE SEQUENCE [LARGE SCALE GENOMIC DNA]</scope>
    <source>
        <strain evidence="1 2">KOPRI26562</strain>
    </source>
</reference>
<organism evidence="1 2">
    <name type="scientific">Deinococcus marmoris</name>
    <dbReference type="NCBI Taxonomy" id="249408"/>
    <lineage>
        <taxon>Bacteria</taxon>
        <taxon>Thermotogati</taxon>
        <taxon>Deinococcota</taxon>
        <taxon>Deinococci</taxon>
        <taxon>Deinococcales</taxon>
        <taxon>Deinococcaceae</taxon>
        <taxon>Deinococcus</taxon>
    </lineage>
</organism>
<dbReference type="AlphaFoldDB" id="A0A1U7NSC4"/>
<sequence length="39" mass="4087">MVCGLNVGGAILYITSSEDLMATIKLDTAALMRSDDVTP</sequence>
<keyword evidence="2" id="KW-1185">Reference proteome</keyword>
<dbReference type="EMBL" id="MSTI01000161">
    <property type="protein sequence ID" value="OLV15822.1"/>
    <property type="molecule type" value="Genomic_DNA"/>
</dbReference>
<protein>
    <submittedName>
        <fullName evidence="1">Uncharacterized protein</fullName>
    </submittedName>
</protein>
<name>A0A1U7NSC4_9DEIO</name>
<dbReference type="Proteomes" id="UP000186607">
    <property type="component" value="Unassembled WGS sequence"/>
</dbReference>